<evidence type="ECO:0000313" key="2">
    <source>
        <dbReference type="EMBL" id="MBD8528266.1"/>
    </source>
</evidence>
<feature type="transmembrane region" description="Helical" evidence="1">
    <location>
        <begin position="68"/>
        <end position="88"/>
    </location>
</feature>
<feature type="transmembrane region" description="Helical" evidence="1">
    <location>
        <begin position="171"/>
        <end position="194"/>
    </location>
</feature>
<gene>
    <name evidence="2" type="ORF">IFO71_21160</name>
</gene>
<dbReference type="InterPro" id="IPR021296">
    <property type="entry name" value="DUF2868"/>
</dbReference>
<reference evidence="2 3" key="1">
    <citation type="submission" date="2020-09" db="EMBL/GenBank/DDBJ databases">
        <title>Pseudoxanthomonas sp. CAU 1598 isolated from sand of Yaerae Beach.</title>
        <authorList>
            <person name="Kim W."/>
        </authorList>
    </citation>
    <scope>NUCLEOTIDE SEQUENCE [LARGE SCALE GENOMIC DNA]</scope>
    <source>
        <strain evidence="2 3">CAU 1598</strain>
    </source>
</reference>
<dbReference type="RefSeq" id="WP_192031683.1">
    <property type="nucleotide sequence ID" value="NZ_JACYTR010000107.1"/>
</dbReference>
<dbReference type="Proteomes" id="UP000613768">
    <property type="component" value="Unassembled WGS sequence"/>
</dbReference>
<dbReference type="EMBL" id="JACYTR010000107">
    <property type="protein sequence ID" value="MBD8528266.1"/>
    <property type="molecule type" value="Genomic_DNA"/>
</dbReference>
<dbReference type="AlphaFoldDB" id="A0AAW3ZW70"/>
<keyword evidence="1" id="KW-1133">Transmembrane helix</keyword>
<proteinExistence type="predicted"/>
<keyword evidence="3" id="KW-1185">Reference proteome</keyword>
<feature type="transmembrane region" description="Helical" evidence="1">
    <location>
        <begin position="100"/>
        <end position="122"/>
    </location>
</feature>
<sequence length="459" mass="50891">MSLLSLIACEYQRLEERRGLRADDQALVARLRGLSSSPVSKILARSDALAAARWGAGWEARLIARLRWIGALVFVVVLLAGAGSASLVLGEGARPANVLWLVGSLLGLPSLMLLLWLLSLLWRPSEQRSGPRLPRWLAALALRWAGIANAEQLWTASAGLLRGNRLPRWGFSLLSHALWLAWLGGALLGLAFAFSLRRYDFVWETTLLAPQWLPQLIDRLAIWPAQLGFAVPDAAQVAASAVQPEGSAEVAQRWAEWSLGMLLGYGLLPRLLALLVSGGCLLWQRRRLALDLSLPYYLSLLERLSPSHQRLQPQHAVAPVLPRFQVARARAASAGEDERLVLCLECDPPALWMDNDLAIERVESREERALMLRRLRATPASRLLFVLDPRLSPDRSSLGFLSEISPHTAQLRIGLLQPACSERLQAWLEELQAIGVPAEHCLQDAEQARHWLEGDDDEH</sequence>
<evidence type="ECO:0000256" key="1">
    <source>
        <dbReference type="SAM" id="Phobius"/>
    </source>
</evidence>
<name>A0AAW3ZW70_9GAMM</name>
<protein>
    <submittedName>
        <fullName evidence="2">DUF2868 domain-containing protein</fullName>
    </submittedName>
</protein>
<feature type="transmembrane region" description="Helical" evidence="1">
    <location>
        <begin position="262"/>
        <end position="283"/>
    </location>
</feature>
<dbReference type="Pfam" id="PF11067">
    <property type="entry name" value="DUF2868"/>
    <property type="match status" value="1"/>
</dbReference>
<evidence type="ECO:0000313" key="3">
    <source>
        <dbReference type="Proteomes" id="UP000613768"/>
    </source>
</evidence>
<accession>A0AAW3ZW70</accession>
<comment type="caution">
    <text evidence="2">The sequence shown here is derived from an EMBL/GenBank/DDBJ whole genome shotgun (WGS) entry which is preliminary data.</text>
</comment>
<organism evidence="2 3">
    <name type="scientific">Pseudomarimonas arenosa</name>
    <dbReference type="NCBI Taxonomy" id="2774145"/>
    <lineage>
        <taxon>Bacteria</taxon>
        <taxon>Pseudomonadati</taxon>
        <taxon>Pseudomonadota</taxon>
        <taxon>Gammaproteobacteria</taxon>
        <taxon>Lysobacterales</taxon>
        <taxon>Lysobacteraceae</taxon>
        <taxon>Pseudomarimonas</taxon>
    </lineage>
</organism>
<keyword evidence="1" id="KW-0812">Transmembrane</keyword>
<keyword evidence="1" id="KW-0472">Membrane</keyword>